<dbReference type="InterPro" id="IPR027124">
    <property type="entry name" value="Swc5/CFDP1/2"/>
</dbReference>
<sequence>MPRISGVLDKKTGNRKNGLLFGTFNVRTLFKPGAAQNIVKEIEKYKLTIVALQEIRWDDNGTIDIQETTILYGKCNQQRQFGTGFAVHKSLIPNIREFKDINPRISLLTMKVQFFDITFINVHVPSEGKPQEEKDDFYECLDLTLNALPQHRIKIVLGDLNAKVGKKAVFRPIIGSHSLHEVTNDNGLRLIDFACGNGLVVKSTMFPHKNIYKGTWMSPDGM</sequence>
<evidence type="ECO:0000313" key="2">
    <source>
        <dbReference type="EMBL" id="VVC24728.1"/>
    </source>
</evidence>
<protein>
    <submittedName>
        <fullName evidence="2">Endonuclease/exonuclease/phosphatase</fullName>
    </submittedName>
</protein>
<dbReference type="OrthoDB" id="6608426at2759"/>
<dbReference type="PANTHER" id="PTHR23227">
    <property type="entry name" value="BUCENTAUR RELATED"/>
    <property type="match status" value="1"/>
</dbReference>
<organism evidence="2 3">
    <name type="scientific">Cinara cedri</name>
    <dbReference type="NCBI Taxonomy" id="506608"/>
    <lineage>
        <taxon>Eukaryota</taxon>
        <taxon>Metazoa</taxon>
        <taxon>Ecdysozoa</taxon>
        <taxon>Arthropoda</taxon>
        <taxon>Hexapoda</taxon>
        <taxon>Insecta</taxon>
        <taxon>Pterygota</taxon>
        <taxon>Neoptera</taxon>
        <taxon>Paraneoptera</taxon>
        <taxon>Hemiptera</taxon>
        <taxon>Sternorrhyncha</taxon>
        <taxon>Aphidomorpha</taxon>
        <taxon>Aphidoidea</taxon>
        <taxon>Aphididae</taxon>
        <taxon>Lachninae</taxon>
        <taxon>Cinara</taxon>
    </lineage>
</organism>
<gene>
    <name evidence="2" type="ORF">CINCED_3A016971</name>
</gene>
<dbReference type="Pfam" id="PF03372">
    <property type="entry name" value="Exo_endo_phos"/>
    <property type="match status" value="1"/>
</dbReference>
<dbReference type="Proteomes" id="UP000325440">
    <property type="component" value="Unassembled WGS sequence"/>
</dbReference>
<dbReference type="PANTHER" id="PTHR23227:SF67">
    <property type="entry name" value="CRANIOFACIAL DEVELOPMENT PROTEIN 2-LIKE"/>
    <property type="match status" value="1"/>
</dbReference>
<keyword evidence="2" id="KW-0255">Endonuclease</keyword>
<keyword evidence="3" id="KW-1185">Reference proteome</keyword>
<dbReference type="EMBL" id="CABPRJ010000005">
    <property type="protein sequence ID" value="VVC24728.1"/>
    <property type="molecule type" value="Genomic_DNA"/>
</dbReference>
<dbReference type="InterPro" id="IPR005135">
    <property type="entry name" value="Endo/exonuclease/phosphatase"/>
</dbReference>
<keyword evidence="2" id="KW-0269">Exonuclease</keyword>
<keyword evidence="2" id="KW-0540">Nuclease</keyword>
<keyword evidence="2" id="KW-0378">Hydrolase</keyword>
<name>A0A5E4LZP5_9HEMI</name>
<dbReference type="CDD" id="cd09076">
    <property type="entry name" value="L1-EN"/>
    <property type="match status" value="1"/>
</dbReference>
<evidence type="ECO:0000313" key="3">
    <source>
        <dbReference type="Proteomes" id="UP000325440"/>
    </source>
</evidence>
<dbReference type="SUPFAM" id="SSF56219">
    <property type="entry name" value="DNase I-like"/>
    <property type="match status" value="1"/>
</dbReference>
<proteinExistence type="predicted"/>
<evidence type="ECO:0000259" key="1">
    <source>
        <dbReference type="Pfam" id="PF03372"/>
    </source>
</evidence>
<dbReference type="AlphaFoldDB" id="A0A5E4LZP5"/>
<dbReference type="GO" id="GO:0004519">
    <property type="term" value="F:endonuclease activity"/>
    <property type="evidence" value="ECO:0007669"/>
    <property type="project" value="UniProtKB-KW"/>
</dbReference>
<feature type="domain" description="Endonuclease/exonuclease/phosphatase" evidence="1">
    <location>
        <begin position="22"/>
        <end position="170"/>
    </location>
</feature>
<dbReference type="GO" id="GO:0004527">
    <property type="term" value="F:exonuclease activity"/>
    <property type="evidence" value="ECO:0007669"/>
    <property type="project" value="UniProtKB-KW"/>
</dbReference>
<reference evidence="2 3" key="1">
    <citation type="submission" date="2019-08" db="EMBL/GenBank/DDBJ databases">
        <authorList>
            <person name="Alioto T."/>
            <person name="Alioto T."/>
            <person name="Gomez Garrido J."/>
        </authorList>
    </citation>
    <scope>NUCLEOTIDE SEQUENCE [LARGE SCALE GENOMIC DNA]</scope>
</reference>
<dbReference type="Gene3D" id="3.60.10.10">
    <property type="entry name" value="Endonuclease/exonuclease/phosphatase"/>
    <property type="match status" value="1"/>
</dbReference>
<dbReference type="InterPro" id="IPR036691">
    <property type="entry name" value="Endo/exonu/phosph_ase_sf"/>
</dbReference>
<accession>A0A5E4LZP5</accession>